<dbReference type="GO" id="GO:0004794">
    <property type="term" value="F:threonine deaminase activity"/>
    <property type="evidence" value="ECO:0007669"/>
    <property type="project" value="UniProtKB-EC"/>
</dbReference>
<dbReference type="PANTHER" id="PTHR48078:SF6">
    <property type="entry name" value="L-THREONINE DEHYDRATASE CATABOLIC TDCB"/>
    <property type="match status" value="1"/>
</dbReference>
<evidence type="ECO:0000313" key="8">
    <source>
        <dbReference type="Proteomes" id="UP000290932"/>
    </source>
</evidence>
<accession>A0A498H1N6</accession>
<dbReference type="FunFam" id="3.40.50.1100:FF:000005">
    <property type="entry name" value="Threonine dehydratase catabolic"/>
    <property type="match status" value="1"/>
</dbReference>
<evidence type="ECO:0000256" key="5">
    <source>
        <dbReference type="ARBA" id="ARBA00023239"/>
    </source>
</evidence>
<name>A0A498H1N6_9EURY</name>
<dbReference type="Pfam" id="PF00291">
    <property type="entry name" value="PALP"/>
    <property type="match status" value="1"/>
</dbReference>
<dbReference type="CDD" id="cd04886">
    <property type="entry name" value="ACT_ThrD-II-like"/>
    <property type="match status" value="1"/>
</dbReference>
<dbReference type="GO" id="GO:0006565">
    <property type="term" value="P:L-serine catabolic process"/>
    <property type="evidence" value="ECO:0007669"/>
    <property type="project" value="TreeGrafter"/>
</dbReference>
<dbReference type="FunFam" id="3.40.50.1100:FF:000007">
    <property type="entry name" value="L-threonine dehydratase catabolic TdcB"/>
    <property type="match status" value="1"/>
</dbReference>
<keyword evidence="5" id="KW-0456">Lyase</keyword>
<dbReference type="PROSITE" id="PS51671">
    <property type="entry name" value="ACT"/>
    <property type="match status" value="1"/>
</dbReference>
<dbReference type="GO" id="GO:0006567">
    <property type="term" value="P:L-threonine catabolic process"/>
    <property type="evidence" value="ECO:0007669"/>
    <property type="project" value="InterPro"/>
</dbReference>
<keyword evidence="4" id="KW-0663">Pyridoxal phosphate</keyword>
<dbReference type="EMBL" id="LHQS01000002">
    <property type="protein sequence ID" value="RXE55776.1"/>
    <property type="molecule type" value="Genomic_DNA"/>
</dbReference>
<dbReference type="GO" id="GO:0009097">
    <property type="term" value="P:isoleucine biosynthetic process"/>
    <property type="evidence" value="ECO:0007669"/>
    <property type="project" value="TreeGrafter"/>
</dbReference>
<comment type="caution">
    <text evidence="7">The sequence shown here is derived from an EMBL/GenBank/DDBJ whole genome shotgun (WGS) entry which is preliminary data.</text>
</comment>
<dbReference type="InterPro" id="IPR002912">
    <property type="entry name" value="ACT_dom"/>
</dbReference>
<evidence type="ECO:0000256" key="4">
    <source>
        <dbReference type="ARBA" id="ARBA00022898"/>
    </source>
</evidence>
<dbReference type="Gene3D" id="3.40.50.1100">
    <property type="match status" value="2"/>
</dbReference>
<dbReference type="OrthoDB" id="9915at2157"/>
<gene>
    <name evidence="7" type="ORF">ABH15_05980</name>
</gene>
<proteinExistence type="inferred from homology"/>
<keyword evidence="8" id="KW-1185">Reference proteome</keyword>
<dbReference type="GO" id="GO:0003941">
    <property type="term" value="F:L-serine ammonia-lyase activity"/>
    <property type="evidence" value="ECO:0007669"/>
    <property type="project" value="TreeGrafter"/>
</dbReference>
<evidence type="ECO:0000313" key="7">
    <source>
        <dbReference type="EMBL" id="RXE55776.1"/>
    </source>
</evidence>
<dbReference type="Proteomes" id="UP000290932">
    <property type="component" value="Unassembled WGS sequence"/>
</dbReference>
<comment type="similarity">
    <text evidence="2">Belongs to the serine/threonine dehydratase family.</text>
</comment>
<evidence type="ECO:0000256" key="3">
    <source>
        <dbReference type="ARBA" id="ARBA00012096"/>
    </source>
</evidence>
<dbReference type="GO" id="GO:0030170">
    <property type="term" value="F:pyridoxal phosphate binding"/>
    <property type="evidence" value="ECO:0007669"/>
    <property type="project" value="InterPro"/>
</dbReference>
<dbReference type="CDD" id="cd01562">
    <property type="entry name" value="Thr-dehyd"/>
    <property type="match status" value="1"/>
</dbReference>
<dbReference type="InterPro" id="IPR001926">
    <property type="entry name" value="TrpB-like_PALP"/>
</dbReference>
<reference evidence="7 8" key="1">
    <citation type="journal article" date="2015" name="Int. J. Syst. Evol. Microbiol.">
        <title>Methanoculleus taiwanensis sp. nov., a methanogen isolated from deep marine sediment at the deformation front area near Taiwan.</title>
        <authorList>
            <person name="Weng C.Y."/>
            <person name="Chen S.C."/>
            <person name="Lai M.C."/>
            <person name="Wu S.Y."/>
            <person name="Lin S."/>
            <person name="Yang T.F."/>
            <person name="Chen P.C."/>
        </authorList>
    </citation>
    <scope>NUCLEOTIDE SEQUENCE [LARGE SCALE GENOMIC DNA]</scope>
    <source>
        <strain evidence="7 8">CYW4</strain>
    </source>
</reference>
<dbReference type="InterPro" id="IPR005789">
    <property type="entry name" value="Thr_deHydtase_catblc"/>
</dbReference>
<evidence type="ECO:0000256" key="2">
    <source>
        <dbReference type="ARBA" id="ARBA00010869"/>
    </source>
</evidence>
<dbReference type="InterPro" id="IPR036052">
    <property type="entry name" value="TrpB-like_PALP_sf"/>
</dbReference>
<feature type="domain" description="ACT" evidence="6">
    <location>
        <begin position="328"/>
        <end position="402"/>
    </location>
</feature>
<dbReference type="InterPro" id="IPR000634">
    <property type="entry name" value="Ser/Thr_deHydtase_PyrdxlP-BS"/>
</dbReference>
<dbReference type="InterPro" id="IPR044561">
    <property type="entry name" value="ACT_ThrD-II-like"/>
</dbReference>
<dbReference type="PROSITE" id="PS00165">
    <property type="entry name" value="DEHYDRATASE_SER_THR"/>
    <property type="match status" value="1"/>
</dbReference>
<comment type="cofactor">
    <cofactor evidence="1">
        <name>pyridoxal 5'-phosphate</name>
        <dbReference type="ChEBI" id="CHEBI:597326"/>
    </cofactor>
</comment>
<sequence>MVSLDDVRRAAGRLLGRVLHTPLVYSPSFSRMTGTEVYLKLENLQKTGSFKIRGATNAIFVHRNVIGPGGVVTASAGNHAQGVALAAREFGIPATIVMPENASLAKQEATRRYGARVLLRGERLAETLSIAEEIACREGLFSIHPYDDPFVIAGQGTVGLEILDDLPDPDLIIVPIGGGGLAAGLATAVRAINPATRIVGVEAAACPSACEACRIGERVSIDPEYSIADGIIVRQVGKETFPVIRDLVDEIVLVTEEEIAAAVVHLLERKKILAEGAGAVSLAALLNGSIRIPHGIRVVPVISGGNIDPLILDRILRRQFLKMGRVMRFSVCLQDEPGALVGLLSLLTRLRVNILTIQHARHGRDLSLLASRVDIEMETRGHEHIREIEAVLAEAGYRVSLG</sequence>
<dbReference type="NCBIfam" id="TIGR01127">
    <property type="entry name" value="ilvA_1Cterm"/>
    <property type="match status" value="1"/>
</dbReference>
<evidence type="ECO:0000256" key="1">
    <source>
        <dbReference type="ARBA" id="ARBA00001933"/>
    </source>
</evidence>
<protein>
    <recommendedName>
        <fullName evidence="3">threonine ammonia-lyase</fullName>
        <ecNumber evidence="3">4.3.1.19</ecNumber>
    </recommendedName>
</protein>
<dbReference type="AlphaFoldDB" id="A0A498H1N6"/>
<dbReference type="EC" id="4.3.1.19" evidence="3"/>
<organism evidence="7 8">
    <name type="scientific">Methanoculleus taiwanensis</name>
    <dbReference type="NCBI Taxonomy" id="1550565"/>
    <lineage>
        <taxon>Archaea</taxon>
        <taxon>Methanobacteriati</taxon>
        <taxon>Methanobacteriota</taxon>
        <taxon>Stenosarchaea group</taxon>
        <taxon>Methanomicrobia</taxon>
        <taxon>Methanomicrobiales</taxon>
        <taxon>Methanomicrobiaceae</taxon>
        <taxon>Methanoculleus</taxon>
    </lineage>
</organism>
<dbReference type="RefSeq" id="WP_128693472.1">
    <property type="nucleotide sequence ID" value="NZ_LHQS01000002.1"/>
</dbReference>
<dbReference type="SUPFAM" id="SSF53686">
    <property type="entry name" value="Tryptophan synthase beta subunit-like PLP-dependent enzymes"/>
    <property type="match status" value="1"/>
</dbReference>
<dbReference type="PANTHER" id="PTHR48078">
    <property type="entry name" value="THREONINE DEHYDRATASE, MITOCHONDRIAL-RELATED"/>
    <property type="match status" value="1"/>
</dbReference>
<dbReference type="InterPro" id="IPR050147">
    <property type="entry name" value="Ser/Thr_Dehydratase"/>
</dbReference>
<evidence type="ECO:0000259" key="6">
    <source>
        <dbReference type="PROSITE" id="PS51671"/>
    </source>
</evidence>